<organism evidence="2 3">
    <name type="scientific">Nocardioides aquiterrae</name>
    <dbReference type="NCBI Taxonomy" id="203799"/>
    <lineage>
        <taxon>Bacteria</taxon>
        <taxon>Bacillati</taxon>
        <taxon>Actinomycetota</taxon>
        <taxon>Actinomycetes</taxon>
        <taxon>Propionibacteriales</taxon>
        <taxon>Nocardioidaceae</taxon>
        <taxon>Nocardioides</taxon>
    </lineage>
</organism>
<dbReference type="PROSITE" id="PS51257">
    <property type="entry name" value="PROKAR_LIPOPROTEIN"/>
    <property type="match status" value="1"/>
</dbReference>
<dbReference type="RefSeq" id="WP_343908228.1">
    <property type="nucleotide sequence ID" value="NZ_BAAAJE010000015.1"/>
</dbReference>
<dbReference type="Proteomes" id="UP001499979">
    <property type="component" value="Unassembled WGS sequence"/>
</dbReference>
<evidence type="ECO:0000256" key="1">
    <source>
        <dbReference type="SAM" id="MobiDB-lite"/>
    </source>
</evidence>
<gene>
    <name evidence="2" type="ORF">GCM10009606_28350</name>
</gene>
<protein>
    <submittedName>
        <fullName evidence="2">Uncharacterized protein</fullName>
    </submittedName>
</protein>
<proteinExistence type="predicted"/>
<sequence length="351" mass="36863">MKRILCLVLVVGSLAAGCRESSAPAATRAPVPPAAPTSTTLASWPVHPDRTGMLSLGTSYVAWVDRRRAVVVADVGSGERQTVHRTAYAGGEIGAVEPMGRRVLVVDVRPGESASGPPAAWRLVAVDRRSGRWRVLTASRRGAPSWAPVPVSGGAVAGWVTRRLDRSAGGVAHTWRPGSAPRRWGRVGRASLVGITPEGVVLSRYGGGSVRGLGRDDLELRGPGGVRRLTRDGLVVEADLDGSTLTWSERADRGHQSADPVEIHALDLGDPAATPRVLRQPTGYALRAGDGFVLWSGHGLRVAPLEGGPEAVLSGHLVPGPSYQPDVRGDRVAYVIRTADGPRLVVARVGT</sequence>
<feature type="region of interest" description="Disordered" evidence="1">
    <location>
        <begin position="22"/>
        <end position="43"/>
    </location>
</feature>
<evidence type="ECO:0000313" key="3">
    <source>
        <dbReference type="Proteomes" id="UP001499979"/>
    </source>
</evidence>
<dbReference type="EMBL" id="BAAAJE010000015">
    <property type="protein sequence ID" value="GAA1147947.1"/>
    <property type="molecule type" value="Genomic_DNA"/>
</dbReference>
<keyword evidence="3" id="KW-1185">Reference proteome</keyword>
<accession>A0ABP4F1S1</accession>
<comment type="caution">
    <text evidence="2">The sequence shown here is derived from an EMBL/GenBank/DDBJ whole genome shotgun (WGS) entry which is preliminary data.</text>
</comment>
<evidence type="ECO:0000313" key="2">
    <source>
        <dbReference type="EMBL" id="GAA1147947.1"/>
    </source>
</evidence>
<reference evidence="3" key="1">
    <citation type="journal article" date="2019" name="Int. J. Syst. Evol. Microbiol.">
        <title>The Global Catalogue of Microorganisms (GCM) 10K type strain sequencing project: providing services to taxonomists for standard genome sequencing and annotation.</title>
        <authorList>
            <consortium name="The Broad Institute Genomics Platform"/>
            <consortium name="The Broad Institute Genome Sequencing Center for Infectious Disease"/>
            <person name="Wu L."/>
            <person name="Ma J."/>
        </authorList>
    </citation>
    <scope>NUCLEOTIDE SEQUENCE [LARGE SCALE GENOMIC DNA]</scope>
    <source>
        <strain evidence="3">JCM 11813</strain>
    </source>
</reference>
<name>A0ABP4F1S1_9ACTN</name>